<dbReference type="Proteomes" id="UP001140949">
    <property type="component" value="Unassembled WGS sequence"/>
</dbReference>
<proteinExistence type="predicted"/>
<keyword evidence="2" id="KW-1185">Reference proteome</keyword>
<reference evidence="1" key="2">
    <citation type="submission" date="2023-04" db="EMBL/GenBank/DDBJ databases">
        <authorList>
            <person name="Bruccoleri R.E."/>
            <person name="Oakeley E.J."/>
            <person name="Faust A.-M."/>
            <person name="Dessus-Babus S."/>
            <person name="Altorfer M."/>
            <person name="Burckhardt D."/>
            <person name="Oertli M."/>
            <person name="Naumann U."/>
            <person name="Petersen F."/>
            <person name="Wong J."/>
        </authorList>
    </citation>
    <scope>NUCLEOTIDE SEQUENCE</scope>
    <source>
        <strain evidence="1">GSM-AAB239-AS_SAM_17_03QT</strain>
        <tissue evidence="1">Leaf</tissue>
    </source>
</reference>
<sequence length="14" mass="1574">MLRLGRTSSRRGSP</sequence>
<comment type="caution">
    <text evidence="1">The sequence shown here is derived from an EMBL/GenBank/DDBJ whole genome shotgun (WGS) entry which is preliminary data.</text>
</comment>
<name>A0AAX6GQM4_IRIPA</name>
<gene>
    <name evidence="1" type="ORF">M6B38_353710</name>
</gene>
<accession>A0AAX6GQM4</accession>
<evidence type="ECO:0000313" key="2">
    <source>
        <dbReference type="Proteomes" id="UP001140949"/>
    </source>
</evidence>
<dbReference type="EMBL" id="JANAVB010017410">
    <property type="protein sequence ID" value="KAJ6830528.1"/>
    <property type="molecule type" value="Genomic_DNA"/>
</dbReference>
<organism evidence="1 2">
    <name type="scientific">Iris pallida</name>
    <name type="common">Sweet iris</name>
    <dbReference type="NCBI Taxonomy" id="29817"/>
    <lineage>
        <taxon>Eukaryota</taxon>
        <taxon>Viridiplantae</taxon>
        <taxon>Streptophyta</taxon>
        <taxon>Embryophyta</taxon>
        <taxon>Tracheophyta</taxon>
        <taxon>Spermatophyta</taxon>
        <taxon>Magnoliopsida</taxon>
        <taxon>Liliopsida</taxon>
        <taxon>Asparagales</taxon>
        <taxon>Iridaceae</taxon>
        <taxon>Iridoideae</taxon>
        <taxon>Irideae</taxon>
        <taxon>Iris</taxon>
    </lineage>
</organism>
<protein>
    <submittedName>
        <fullName evidence="1">Aquaporin PIP1-2</fullName>
    </submittedName>
</protein>
<reference evidence="1" key="1">
    <citation type="journal article" date="2023" name="GigaByte">
        <title>Genome assembly of the bearded iris, Iris pallida Lam.</title>
        <authorList>
            <person name="Bruccoleri R.E."/>
            <person name="Oakeley E.J."/>
            <person name="Faust A.M.E."/>
            <person name="Altorfer M."/>
            <person name="Dessus-Babus S."/>
            <person name="Burckhardt D."/>
            <person name="Oertli M."/>
            <person name="Naumann U."/>
            <person name="Petersen F."/>
            <person name="Wong J."/>
        </authorList>
    </citation>
    <scope>NUCLEOTIDE SEQUENCE</scope>
    <source>
        <strain evidence="1">GSM-AAB239-AS_SAM_17_03QT</strain>
    </source>
</reference>
<evidence type="ECO:0000313" key="1">
    <source>
        <dbReference type="EMBL" id="KAJ6830528.1"/>
    </source>
</evidence>